<evidence type="ECO:0000256" key="1">
    <source>
        <dbReference type="SAM" id="MobiDB-lite"/>
    </source>
</evidence>
<evidence type="ECO:0000313" key="3">
    <source>
        <dbReference type="Proteomes" id="UP001497525"/>
    </source>
</evidence>
<evidence type="ECO:0000313" key="2">
    <source>
        <dbReference type="EMBL" id="CAL5136410.1"/>
    </source>
</evidence>
<dbReference type="EMBL" id="CAXLJL010000312">
    <property type="protein sequence ID" value="CAL5136410.1"/>
    <property type="molecule type" value="Genomic_DNA"/>
</dbReference>
<gene>
    <name evidence="2" type="ORF">CDAUBV1_LOCUS10505</name>
</gene>
<accession>A0AAV2TJ20</accession>
<feature type="compositionally biased region" description="Basic residues" evidence="1">
    <location>
        <begin position="318"/>
        <end position="327"/>
    </location>
</feature>
<name>A0AAV2TJ20_CALDB</name>
<protein>
    <submittedName>
        <fullName evidence="2">Uncharacterized protein</fullName>
    </submittedName>
</protein>
<comment type="caution">
    <text evidence="2">The sequence shown here is derived from an EMBL/GenBank/DDBJ whole genome shotgun (WGS) entry which is preliminary data.</text>
</comment>
<feature type="compositionally biased region" description="Polar residues" evidence="1">
    <location>
        <begin position="263"/>
        <end position="278"/>
    </location>
</feature>
<feature type="region of interest" description="Disordered" evidence="1">
    <location>
        <begin position="190"/>
        <end position="335"/>
    </location>
</feature>
<dbReference type="AlphaFoldDB" id="A0AAV2TJ20"/>
<organism evidence="2 3">
    <name type="scientific">Calicophoron daubneyi</name>
    <name type="common">Rumen fluke</name>
    <name type="synonym">Paramphistomum daubneyi</name>
    <dbReference type="NCBI Taxonomy" id="300641"/>
    <lineage>
        <taxon>Eukaryota</taxon>
        <taxon>Metazoa</taxon>
        <taxon>Spiralia</taxon>
        <taxon>Lophotrochozoa</taxon>
        <taxon>Platyhelminthes</taxon>
        <taxon>Trematoda</taxon>
        <taxon>Digenea</taxon>
        <taxon>Plagiorchiida</taxon>
        <taxon>Pronocephalata</taxon>
        <taxon>Paramphistomoidea</taxon>
        <taxon>Paramphistomidae</taxon>
        <taxon>Calicophoron</taxon>
    </lineage>
</organism>
<proteinExistence type="predicted"/>
<dbReference type="Proteomes" id="UP001497525">
    <property type="component" value="Unassembled WGS sequence"/>
</dbReference>
<feature type="compositionally biased region" description="Basic residues" evidence="1">
    <location>
        <begin position="240"/>
        <end position="255"/>
    </location>
</feature>
<sequence>MNPFEKRDKIPRTPPGESFLMRSSFVTEATIDGNCSIYDECGVRSSYIPSDLKCYTLTFEDDKYSNPPSQPFDSIRSCKDKSGIAAQLGVLKNSNSVLTRKFQPYTSSPIGIKSSKQSSDLCMMSASVVLQPIELVSRENKENLDPLPVCYEPATVLPNEKPYTKDVSNIIPLDVSVSVVQHDSSANNFSTVRRLRSKPPKHPSTPIADASISTRTRSKRSHPIEEAETSSDTSEISTVKRGRLQRSHTSARSKKVASSSSSPDLPSTPHKSPSSAVTPATVVANPRTVRRRRRAAETGLTSTEVAELSTVGETATVRRPRRGKRRVREGSATEALSSTVMSTVDSSSIQSATMSSQDEPPSSICPKDCSVGLNILDISAITATVRRPRRRGKPVVSNIIVEDEPVAARLRRRTTQISYVENSMTTTGRTRRH</sequence>
<reference evidence="2" key="1">
    <citation type="submission" date="2024-06" db="EMBL/GenBank/DDBJ databases">
        <authorList>
            <person name="Liu X."/>
            <person name="Lenzi L."/>
            <person name="Haldenby T S."/>
            <person name="Uol C."/>
        </authorList>
    </citation>
    <scope>NUCLEOTIDE SEQUENCE</scope>
</reference>